<evidence type="ECO:0000256" key="7">
    <source>
        <dbReference type="PIRSR" id="PIRSR602403-1"/>
    </source>
</evidence>
<dbReference type="OrthoDB" id="1055148at2759"/>
<gene>
    <name evidence="8" type="ORF">SAPIO_CDS0504</name>
</gene>
<dbReference type="PANTHER" id="PTHR24304:SF2">
    <property type="entry name" value="24-HYDROXYCHOLESTEROL 7-ALPHA-HYDROXYLASE"/>
    <property type="match status" value="1"/>
</dbReference>
<evidence type="ECO:0000256" key="2">
    <source>
        <dbReference type="ARBA" id="ARBA00010617"/>
    </source>
</evidence>
<dbReference type="KEGG" id="sapo:SAPIO_CDS0504"/>
<dbReference type="OMA" id="MFPWLPT"/>
<evidence type="ECO:0000256" key="4">
    <source>
        <dbReference type="ARBA" id="ARBA00022723"/>
    </source>
</evidence>
<keyword evidence="4 7" id="KW-0479">Metal-binding</keyword>
<comment type="similarity">
    <text evidence="2">Belongs to the cytochrome P450 family.</text>
</comment>
<dbReference type="PANTHER" id="PTHR24304">
    <property type="entry name" value="CYTOCHROME P450 FAMILY 7"/>
    <property type="match status" value="1"/>
</dbReference>
<evidence type="ECO:0000256" key="1">
    <source>
        <dbReference type="ARBA" id="ARBA00001971"/>
    </source>
</evidence>
<dbReference type="PRINTS" id="PR00465">
    <property type="entry name" value="EP450IV"/>
</dbReference>
<dbReference type="HOGENOM" id="CLU_033574_2_0_1"/>
<dbReference type="GeneID" id="27718656"/>
<dbReference type="SUPFAM" id="SSF48264">
    <property type="entry name" value="Cytochrome P450"/>
    <property type="match status" value="1"/>
</dbReference>
<evidence type="ECO:0000313" key="8">
    <source>
        <dbReference type="EMBL" id="KEZ46667.1"/>
    </source>
</evidence>
<sequence>MDLLATLSSPSTWSPTLWVLLLTATAYTTTTWLSRPPFPLKAPPLFDAYPIVGALRFFSDRKAFLEEVRDKSKSGQASFYYGKFRIVGLSGEDGRRTFFDSKDMDMEGGYSTLFNATPQVNSPEQQNLGAKIRKALLKFVRKENLVSLTPQLVADARALTDRLASRCLGNGLAMVNPFDDLYRLVYQLTMRTVGCAEIAGDEKLLAETLGIFESIDGASAGSKLLVPSWMTTPSHLRRLWAGMRMYFLFKGIIDTRAKEGIRREDALQVLIDLGFDVADIISIVIAALFAGQINSGYNAAWLLCYLGQNPRWRRKVREEVDAVIDRHRVSADQTPADVLATLSFEEWEVEFPVIDVALRETIRLTIVGCGFRQNRSGGDVLIGESGEVVPDDAFAVYLFDDTQMNPEIYTDPETWDPDRFLEGREEDKKLSAHGYIGWGSGRHPCLGIRFAKLEMAVMISMFVAHFDYHLVDGDGNPTVATPDLLDRSQHQVHRPTRPVFIKYELRK</sequence>
<name>A0A084GH55_PSEDA</name>
<comment type="caution">
    <text evidence="8">The sequence shown here is derived from an EMBL/GenBank/DDBJ whole genome shotgun (WGS) entry which is preliminary data.</text>
</comment>
<dbReference type="Pfam" id="PF00067">
    <property type="entry name" value="p450"/>
    <property type="match status" value="1"/>
</dbReference>
<organism evidence="8 9">
    <name type="scientific">Pseudallescheria apiosperma</name>
    <name type="common">Scedosporium apiospermum</name>
    <dbReference type="NCBI Taxonomy" id="563466"/>
    <lineage>
        <taxon>Eukaryota</taxon>
        <taxon>Fungi</taxon>
        <taxon>Dikarya</taxon>
        <taxon>Ascomycota</taxon>
        <taxon>Pezizomycotina</taxon>
        <taxon>Sordariomycetes</taxon>
        <taxon>Hypocreomycetidae</taxon>
        <taxon>Microascales</taxon>
        <taxon>Microascaceae</taxon>
        <taxon>Scedosporium</taxon>
    </lineage>
</organism>
<dbReference type="Gene3D" id="1.10.630.10">
    <property type="entry name" value="Cytochrome P450"/>
    <property type="match status" value="1"/>
</dbReference>
<dbReference type="Proteomes" id="UP000028545">
    <property type="component" value="Unassembled WGS sequence"/>
</dbReference>
<dbReference type="GO" id="GO:0016705">
    <property type="term" value="F:oxidoreductase activity, acting on paired donors, with incorporation or reduction of molecular oxygen"/>
    <property type="evidence" value="ECO:0007669"/>
    <property type="project" value="InterPro"/>
</dbReference>
<dbReference type="AlphaFoldDB" id="A0A084GH55"/>
<evidence type="ECO:0000256" key="6">
    <source>
        <dbReference type="ARBA" id="ARBA00023033"/>
    </source>
</evidence>
<keyword evidence="3 7" id="KW-0349">Heme</keyword>
<evidence type="ECO:0000256" key="5">
    <source>
        <dbReference type="ARBA" id="ARBA00023004"/>
    </source>
</evidence>
<feature type="binding site" description="axial binding residue" evidence="7">
    <location>
        <position position="445"/>
    </location>
    <ligand>
        <name>heme</name>
        <dbReference type="ChEBI" id="CHEBI:30413"/>
    </ligand>
    <ligandPart>
        <name>Fe</name>
        <dbReference type="ChEBI" id="CHEBI:18248"/>
    </ligandPart>
</feature>
<evidence type="ECO:0000256" key="3">
    <source>
        <dbReference type="ARBA" id="ARBA00022617"/>
    </source>
</evidence>
<proteinExistence type="inferred from homology"/>
<dbReference type="InterPro" id="IPR002403">
    <property type="entry name" value="Cyt_P450_E_grp-IV"/>
</dbReference>
<comment type="cofactor">
    <cofactor evidence="1 7">
        <name>heme</name>
        <dbReference type="ChEBI" id="CHEBI:30413"/>
    </cofactor>
</comment>
<dbReference type="GO" id="GO:0004497">
    <property type="term" value="F:monooxygenase activity"/>
    <property type="evidence" value="ECO:0007669"/>
    <property type="project" value="UniProtKB-KW"/>
</dbReference>
<keyword evidence="6" id="KW-0503">Monooxygenase</keyword>
<dbReference type="VEuPathDB" id="FungiDB:SAPIO_CDS0504"/>
<dbReference type="EMBL" id="JOWA01000022">
    <property type="protein sequence ID" value="KEZ46667.1"/>
    <property type="molecule type" value="Genomic_DNA"/>
</dbReference>
<accession>A0A084GH55</accession>
<reference evidence="8 9" key="1">
    <citation type="journal article" date="2014" name="Genome Announc.">
        <title>Draft genome sequence of the pathogenic fungus Scedosporium apiospermum.</title>
        <authorList>
            <person name="Vandeputte P."/>
            <person name="Ghamrawi S."/>
            <person name="Rechenmann M."/>
            <person name="Iltis A."/>
            <person name="Giraud S."/>
            <person name="Fleury M."/>
            <person name="Thornton C."/>
            <person name="Delhaes L."/>
            <person name="Meyer W."/>
            <person name="Papon N."/>
            <person name="Bouchara J.P."/>
        </authorList>
    </citation>
    <scope>NUCLEOTIDE SEQUENCE [LARGE SCALE GENOMIC DNA]</scope>
    <source>
        <strain evidence="8 9">IHEM 14462</strain>
    </source>
</reference>
<dbReference type="InterPro" id="IPR001128">
    <property type="entry name" value="Cyt_P450"/>
</dbReference>
<dbReference type="GO" id="GO:0005506">
    <property type="term" value="F:iron ion binding"/>
    <property type="evidence" value="ECO:0007669"/>
    <property type="project" value="InterPro"/>
</dbReference>
<evidence type="ECO:0000313" key="9">
    <source>
        <dbReference type="Proteomes" id="UP000028545"/>
    </source>
</evidence>
<dbReference type="InterPro" id="IPR036396">
    <property type="entry name" value="Cyt_P450_sf"/>
</dbReference>
<keyword evidence="5 7" id="KW-0408">Iron</keyword>
<protein>
    <submittedName>
        <fullName evidence="8">Cytochrome P450 6A1</fullName>
    </submittedName>
</protein>
<dbReference type="GO" id="GO:0020037">
    <property type="term" value="F:heme binding"/>
    <property type="evidence" value="ECO:0007669"/>
    <property type="project" value="InterPro"/>
</dbReference>
<dbReference type="CDD" id="cd00302">
    <property type="entry name" value="cytochrome_P450"/>
    <property type="match status" value="1"/>
</dbReference>
<dbReference type="InterPro" id="IPR050529">
    <property type="entry name" value="CYP450_sterol_14alpha_dmase"/>
</dbReference>
<keyword evidence="6" id="KW-0560">Oxidoreductase</keyword>
<keyword evidence="9" id="KW-1185">Reference proteome</keyword>
<dbReference type="RefSeq" id="XP_016646466.1">
    <property type="nucleotide sequence ID" value="XM_016783266.1"/>
</dbReference>